<reference evidence="1 2" key="1">
    <citation type="submission" date="2023-11" db="EMBL/GenBank/DDBJ databases">
        <authorList>
            <person name="Ouyang M.-Y."/>
        </authorList>
    </citation>
    <scope>NUCLEOTIDE SEQUENCE [LARGE SCALE GENOMIC DNA]</scope>
    <source>
        <strain evidence="1 2">OY6</strain>
    </source>
</reference>
<evidence type="ECO:0000313" key="2">
    <source>
        <dbReference type="Proteomes" id="UP001284537"/>
    </source>
</evidence>
<keyword evidence="2" id="KW-1185">Reference proteome</keyword>
<protein>
    <recommendedName>
        <fullName evidence="3">Apea-like HEPN domain-containing protein</fullName>
    </recommendedName>
</protein>
<evidence type="ECO:0008006" key="3">
    <source>
        <dbReference type="Google" id="ProtNLM"/>
    </source>
</evidence>
<dbReference type="Proteomes" id="UP001284537">
    <property type="component" value="Unassembled WGS sequence"/>
</dbReference>
<name>A0ABU4U8S0_9GAMM</name>
<proteinExistence type="predicted"/>
<evidence type="ECO:0000313" key="1">
    <source>
        <dbReference type="EMBL" id="MDX8125824.1"/>
    </source>
</evidence>
<gene>
    <name evidence="1" type="ORF">QLH52_00875</name>
</gene>
<dbReference type="EMBL" id="JAXARY010000001">
    <property type="protein sequence ID" value="MDX8125824.1"/>
    <property type="molecule type" value="Genomic_DNA"/>
</dbReference>
<organism evidence="1 2">
    <name type="scientific">Methylomonas defluvii</name>
    <dbReference type="NCBI Taxonomy" id="3045149"/>
    <lineage>
        <taxon>Bacteria</taxon>
        <taxon>Pseudomonadati</taxon>
        <taxon>Pseudomonadota</taxon>
        <taxon>Gammaproteobacteria</taxon>
        <taxon>Methylococcales</taxon>
        <taxon>Methylococcaceae</taxon>
        <taxon>Methylomonas</taxon>
    </lineage>
</organism>
<comment type="caution">
    <text evidence="1">The sequence shown here is derived from an EMBL/GenBank/DDBJ whole genome shotgun (WGS) entry which is preliminary data.</text>
</comment>
<accession>A0ABU4U8S0</accession>
<dbReference type="RefSeq" id="WP_319960242.1">
    <property type="nucleotide sequence ID" value="NZ_JAXARY010000001.1"/>
</dbReference>
<sequence>MFSQEILNQLAIPIVSCPCCQSASSEMIREIQQAGRWGEVQCRSCKQVFEIETAIDEGLVNTCPSCYALWVGGKQICVPLDIASGKTEIINIKGEFEEVYIMSPYFEYFRSLAGGFATKYIPQGYAMFSLAPNPNGEIHSLNGYVLIQGRAFGQPQMSNWKRMLLNAKLSIYDSPNLTIITALNAVDLFLEELTNKEPGKGRPGSWNLLIKEYFGTKLSEMPGIDFQNIEKFVRVRNELAHGRDYLCKLPDDIKPLEEEWLKNGKLMEGVGAYAPSAAFALKIALEIIRSCRRIADQGKYIPIYN</sequence>